<proteinExistence type="predicted"/>
<dbReference type="OrthoDB" id="9867220at2"/>
<sequence length="138" mass="15438">MRWFLVVIVGFLGACAGVEQNMSAKMYPGAEREQDELAIVLASNGPAMIGAINSRRYDRVHGMNPVQDYRLLPGKHVVQLIVYEDAVFDKADFSVGRAQSLQQVTLVAGHTYLPKAEMSDGRLNLWLEDMGRLSRKRD</sequence>
<dbReference type="Proteomes" id="UP000009080">
    <property type="component" value="Chromosome"/>
</dbReference>
<keyword evidence="1" id="KW-0449">Lipoprotein</keyword>
<dbReference type="PROSITE" id="PS51257">
    <property type="entry name" value="PROKAR_LIPOPROTEIN"/>
    <property type="match status" value="1"/>
</dbReference>
<dbReference type="KEGG" id="ttu:TERTU_4593"/>
<dbReference type="RefSeq" id="WP_015820263.1">
    <property type="nucleotide sequence ID" value="NC_012997.1"/>
</dbReference>
<gene>
    <name evidence="1" type="ordered locus">TERTU_4593</name>
</gene>
<keyword evidence="2" id="KW-1185">Reference proteome</keyword>
<evidence type="ECO:0000313" key="1">
    <source>
        <dbReference type="EMBL" id="ACR14147.1"/>
    </source>
</evidence>
<organism evidence="1 2">
    <name type="scientific">Teredinibacter turnerae (strain ATCC 39867 / T7901)</name>
    <dbReference type="NCBI Taxonomy" id="377629"/>
    <lineage>
        <taxon>Bacteria</taxon>
        <taxon>Pseudomonadati</taxon>
        <taxon>Pseudomonadota</taxon>
        <taxon>Gammaproteobacteria</taxon>
        <taxon>Cellvibrionales</taxon>
        <taxon>Cellvibrionaceae</taxon>
        <taxon>Teredinibacter</taxon>
    </lineage>
</organism>
<reference evidence="1 2" key="1">
    <citation type="journal article" date="2009" name="PLoS ONE">
        <title>The complete genome of Teredinibacter turnerae T7901: an intracellular endosymbiont of marine wood-boring bivalves (shipworms).</title>
        <authorList>
            <person name="Yang J.C."/>
            <person name="Madupu R."/>
            <person name="Durkin A.S."/>
            <person name="Ekborg N.A."/>
            <person name="Pedamallu C.S."/>
            <person name="Hostetler J.B."/>
            <person name="Radune D."/>
            <person name="Toms B.S."/>
            <person name="Henrissat B."/>
            <person name="Coutinho P.M."/>
            <person name="Schwarz S."/>
            <person name="Field L."/>
            <person name="Trindade-Silva A.E."/>
            <person name="Soares C.A.G."/>
            <person name="Elshahawi S."/>
            <person name="Hanora A."/>
            <person name="Schmidt E.W."/>
            <person name="Haygood M.G."/>
            <person name="Posfai J."/>
            <person name="Benner J."/>
            <person name="Madinger C."/>
            <person name="Nove J."/>
            <person name="Anton B."/>
            <person name="Chaudhary K."/>
            <person name="Foster J."/>
            <person name="Holman A."/>
            <person name="Kumar S."/>
            <person name="Lessard P.A."/>
            <person name="Luyten Y.A."/>
            <person name="Slatko B."/>
            <person name="Wood N."/>
            <person name="Wu B."/>
            <person name="Teplitski M."/>
            <person name="Mougous J.D."/>
            <person name="Ward N."/>
            <person name="Eisen J.A."/>
            <person name="Badger J.H."/>
            <person name="Distel D.L."/>
        </authorList>
    </citation>
    <scope>NUCLEOTIDE SEQUENCE [LARGE SCALE GENOMIC DNA]</scope>
    <source>
        <strain evidence="2">ATCC 39867 / T7901</strain>
    </source>
</reference>
<protein>
    <submittedName>
        <fullName evidence="1">Lipoprotein</fullName>
    </submittedName>
</protein>
<dbReference type="eggNOG" id="ENOG5030SXV">
    <property type="taxonomic scope" value="Bacteria"/>
</dbReference>
<dbReference type="HOGENOM" id="CLU_1854259_0_0_6"/>
<dbReference type="AlphaFoldDB" id="C5BJV1"/>
<name>C5BJV1_TERTT</name>
<evidence type="ECO:0000313" key="2">
    <source>
        <dbReference type="Proteomes" id="UP000009080"/>
    </source>
</evidence>
<dbReference type="EMBL" id="CP001614">
    <property type="protein sequence ID" value="ACR14147.1"/>
    <property type="molecule type" value="Genomic_DNA"/>
</dbReference>
<dbReference type="STRING" id="377629.TERTU_4593"/>
<accession>C5BJV1</accession>